<name>A0A4Q4TKH9_9PEZI</name>
<feature type="compositionally biased region" description="Basic residues" evidence="1">
    <location>
        <begin position="1"/>
        <end position="10"/>
    </location>
</feature>
<dbReference type="PANTHER" id="PTHR42470">
    <property type="entry name" value="VAST DOMAIN-CONTAINING PROTEIN"/>
    <property type="match status" value="1"/>
</dbReference>
<dbReference type="AlphaFoldDB" id="A0A4Q4TKH9"/>
<feature type="region of interest" description="Disordered" evidence="1">
    <location>
        <begin position="1"/>
        <end position="36"/>
    </location>
</feature>
<dbReference type="InterPro" id="IPR057684">
    <property type="entry name" value="DUF7924"/>
</dbReference>
<evidence type="ECO:0000313" key="4">
    <source>
        <dbReference type="Proteomes" id="UP000293360"/>
    </source>
</evidence>
<evidence type="ECO:0000259" key="2">
    <source>
        <dbReference type="Pfam" id="PF25545"/>
    </source>
</evidence>
<dbReference type="EMBL" id="QJNU01000138">
    <property type="protein sequence ID" value="RYP06257.1"/>
    <property type="molecule type" value="Genomic_DNA"/>
</dbReference>
<dbReference type="OrthoDB" id="5132737at2759"/>
<dbReference type="Pfam" id="PF25545">
    <property type="entry name" value="DUF7924"/>
    <property type="match status" value="1"/>
</dbReference>
<organism evidence="3 4">
    <name type="scientific">Monosporascus ibericus</name>
    <dbReference type="NCBI Taxonomy" id="155417"/>
    <lineage>
        <taxon>Eukaryota</taxon>
        <taxon>Fungi</taxon>
        <taxon>Dikarya</taxon>
        <taxon>Ascomycota</taxon>
        <taxon>Pezizomycotina</taxon>
        <taxon>Sordariomycetes</taxon>
        <taxon>Xylariomycetidae</taxon>
        <taxon>Xylariales</taxon>
        <taxon>Xylariales incertae sedis</taxon>
        <taxon>Monosporascus</taxon>
    </lineage>
</organism>
<accession>A0A4Q4TKH9</accession>
<proteinExistence type="predicted"/>
<reference evidence="3 4" key="1">
    <citation type="submission" date="2018-06" db="EMBL/GenBank/DDBJ databases">
        <title>Complete Genomes of Monosporascus.</title>
        <authorList>
            <person name="Robinson A.J."/>
            <person name="Natvig D.O."/>
        </authorList>
    </citation>
    <scope>NUCLEOTIDE SEQUENCE [LARGE SCALE GENOMIC DNA]</scope>
    <source>
        <strain evidence="3 4">CBS 110550</strain>
    </source>
</reference>
<dbReference type="Proteomes" id="UP000293360">
    <property type="component" value="Unassembled WGS sequence"/>
</dbReference>
<gene>
    <name evidence="3" type="ORF">DL764_003271</name>
</gene>
<protein>
    <recommendedName>
        <fullName evidence="2">DUF7924 domain-containing protein</fullName>
    </recommendedName>
</protein>
<keyword evidence="4" id="KW-1185">Reference proteome</keyword>
<evidence type="ECO:0000313" key="3">
    <source>
        <dbReference type="EMBL" id="RYP06257.1"/>
    </source>
</evidence>
<dbReference type="PANTHER" id="PTHR42470:SF2">
    <property type="match status" value="1"/>
</dbReference>
<dbReference type="STRING" id="155417.A0A4Q4TKH9"/>
<feature type="domain" description="DUF7924" evidence="2">
    <location>
        <begin position="98"/>
        <end position="322"/>
    </location>
</feature>
<feature type="compositionally biased region" description="Low complexity" evidence="1">
    <location>
        <begin position="11"/>
        <end position="28"/>
    </location>
</feature>
<comment type="caution">
    <text evidence="3">The sequence shown here is derived from an EMBL/GenBank/DDBJ whole genome shotgun (WGS) entry which is preliminary data.</text>
</comment>
<evidence type="ECO:0000256" key="1">
    <source>
        <dbReference type="SAM" id="MobiDB-lite"/>
    </source>
</evidence>
<sequence>MAHLIARKKAASNASNASNASSMKSNSATFKTPSDQMSLGDLSAPYRDSRYESVLEFYGSMMKKSDLDITAISKTLCRTLLETEQPVPKNSLFDDDIFESACQAIRGQNEARIAQDIGQLIVPSAVILAIRGAKHLNILTESVHEGWNNSIPLYGARPQPDYSVGFRRDAFTKDQLIKLSPFIGDFTSGDQSFFMATYYMYFPFLTCEVTSQDQLTVADRQNAHSMTLAVRAIVELFRGVKRESEVHRQILAFSISHDDSAVRIYGHYPVIDGKDTKYYRHPIHEFFIAAAGGREKWTAYRFTKNVYDTWIPAHFKNICSAIDQLPSDSDTDVPARSEAAGLPQDLGKPDVVECQLRFRAC</sequence>